<evidence type="ECO:0000313" key="2">
    <source>
        <dbReference type="EMBL" id="PCH35209.1"/>
    </source>
</evidence>
<feature type="region of interest" description="Disordered" evidence="1">
    <location>
        <begin position="1"/>
        <end position="60"/>
    </location>
</feature>
<feature type="region of interest" description="Disordered" evidence="1">
    <location>
        <begin position="269"/>
        <end position="309"/>
    </location>
</feature>
<keyword evidence="3" id="KW-1185">Reference proteome</keyword>
<feature type="compositionally biased region" description="Polar residues" evidence="1">
    <location>
        <begin position="473"/>
        <end position="492"/>
    </location>
</feature>
<name>A0A2H3J8Y9_WOLCO</name>
<gene>
    <name evidence="2" type="ORF">WOLCODRAFT_107140</name>
</gene>
<evidence type="ECO:0000313" key="3">
    <source>
        <dbReference type="Proteomes" id="UP000218811"/>
    </source>
</evidence>
<sequence>MAPPQLLRSARAAPVPPSRSPSPNALAISTDDPMERAPSAASRAHPPSPVGPRPQKPRPVSAIHISANPRNMQSALAPFAAPQTAHQFVPMATGRMTPQQAPAPMTPVAALGSPAPVQAQSMFTPPLHRGLPVHPVRRGSAPLPAPVPGAGAQAVPPGVPVPGRAAYRSSMFAPQSAVIHAPVPVQASTNVNPILPMITAPRVPDAEMQRTFDQYANMLNMQAASWNATRGSAQPPVAQDSRAERMEICEESRAEPFAIVDLGAPVQTRGDADARRNTAANADKENLDGGARPHRRAHTHNEHGQGGLGFGHSVPMARELGNMVFFNDSANKEPVKEKRDRRSRPPALDLHGTPLLHKRSTFSMIGSPGPMSPPSSVIGSPVVGEFKGWFSNLFHWRVQSYLLYSVLDVFTTRNETERLLGRFGIVSALEENDGWHVLKCRTDDSPMQDGPAVMQKQVRFRIEFSALNGAPPSASQTPRLAQNPLSPQTNSFVGPRRRNDRANDFQCVIGLVLEKGSVSIFKTIYQRLRTEWRLDALQSPRMSVTTAATPSMEQRFVA</sequence>
<feature type="compositionally biased region" description="Low complexity" evidence="1">
    <location>
        <begin position="36"/>
        <end position="45"/>
    </location>
</feature>
<protein>
    <submittedName>
        <fullName evidence="2">Uncharacterized protein</fullName>
    </submittedName>
</protein>
<dbReference type="OMA" id="QAASWNA"/>
<feature type="compositionally biased region" description="Basic and acidic residues" evidence="1">
    <location>
        <begin position="330"/>
        <end position="340"/>
    </location>
</feature>
<dbReference type="OrthoDB" id="193931at2759"/>
<reference evidence="2 3" key="1">
    <citation type="journal article" date="2012" name="Science">
        <title>The Paleozoic origin of enzymatic lignin decomposition reconstructed from 31 fungal genomes.</title>
        <authorList>
            <person name="Floudas D."/>
            <person name="Binder M."/>
            <person name="Riley R."/>
            <person name="Barry K."/>
            <person name="Blanchette R.A."/>
            <person name="Henrissat B."/>
            <person name="Martinez A.T."/>
            <person name="Otillar R."/>
            <person name="Spatafora J.W."/>
            <person name="Yadav J.S."/>
            <person name="Aerts A."/>
            <person name="Benoit I."/>
            <person name="Boyd A."/>
            <person name="Carlson A."/>
            <person name="Copeland A."/>
            <person name="Coutinho P.M."/>
            <person name="de Vries R.P."/>
            <person name="Ferreira P."/>
            <person name="Findley K."/>
            <person name="Foster B."/>
            <person name="Gaskell J."/>
            <person name="Glotzer D."/>
            <person name="Gorecki P."/>
            <person name="Heitman J."/>
            <person name="Hesse C."/>
            <person name="Hori C."/>
            <person name="Igarashi K."/>
            <person name="Jurgens J.A."/>
            <person name="Kallen N."/>
            <person name="Kersten P."/>
            <person name="Kohler A."/>
            <person name="Kuees U."/>
            <person name="Kumar T.K.A."/>
            <person name="Kuo A."/>
            <person name="LaButti K."/>
            <person name="Larrondo L.F."/>
            <person name="Lindquist E."/>
            <person name="Ling A."/>
            <person name="Lombard V."/>
            <person name="Lucas S."/>
            <person name="Lundell T."/>
            <person name="Martin R."/>
            <person name="McLaughlin D.J."/>
            <person name="Morgenstern I."/>
            <person name="Morin E."/>
            <person name="Murat C."/>
            <person name="Nagy L.G."/>
            <person name="Nolan M."/>
            <person name="Ohm R.A."/>
            <person name="Patyshakuliyeva A."/>
            <person name="Rokas A."/>
            <person name="Ruiz-Duenas F.J."/>
            <person name="Sabat G."/>
            <person name="Salamov A."/>
            <person name="Samejima M."/>
            <person name="Schmutz J."/>
            <person name="Slot J.C."/>
            <person name="St John F."/>
            <person name="Stenlid J."/>
            <person name="Sun H."/>
            <person name="Sun S."/>
            <person name="Syed K."/>
            <person name="Tsang A."/>
            <person name="Wiebenga A."/>
            <person name="Young D."/>
            <person name="Pisabarro A."/>
            <person name="Eastwood D.C."/>
            <person name="Martin F."/>
            <person name="Cullen D."/>
            <person name="Grigoriev I.V."/>
            <person name="Hibbett D.S."/>
        </authorList>
    </citation>
    <scope>NUCLEOTIDE SEQUENCE [LARGE SCALE GENOMIC DNA]</scope>
    <source>
        <strain evidence="2 3">MD-104</strain>
    </source>
</reference>
<dbReference type="EMBL" id="KB467843">
    <property type="protein sequence ID" value="PCH35209.1"/>
    <property type="molecule type" value="Genomic_DNA"/>
</dbReference>
<accession>A0A2H3J8Y9</accession>
<dbReference type="AlphaFoldDB" id="A0A2H3J8Y9"/>
<dbReference type="Proteomes" id="UP000218811">
    <property type="component" value="Unassembled WGS sequence"/>
</dbReference>
<feature type="region of interest" description="Disordered" evidence="1">
    <location>
        <begin position="329"/>
        <end position="353"/>
    </location>
</feature>
<proteinExistence type="predicted"/>
<feature type="region of interest" description="Disordered" evidence="1">
    <location>
        <begin position="469"/>
        <end position="498"/>
    </location>
</feature>
<dbReference type="STRING" id="742152.A0A2H3J8Y9"/>
<feature type="compositionally biased region" description="Basic and acidic residues" evidence="1">
    <location>
        <begin position="270"/>
        <end position="287"/>
    </location>
</feature>
<evidence type="ECO:0000256" key="1">
    <source>
        <dbReference type="SAM" id="MobiDB-lite"/>
    </source>
</evidence>
<organism evidence="2 3">
    <name type="scientific">Wolfiporia cocos (strain MD-104)</name>
    <name type="common">Brown rot fungus</name>
    <dbReference type="NCBI Taxonomy" id="742152"/>
    <lineage>
        <taxon>Eukaryota</taxon>
        <taxon>Fungi</taxon>
        <taxon>Dikarya</taxon>
        <taxon>Basidiomycota</taxon>
        <taxon>Agaricomycotina</taxon>
        <taxon>Agaricomycetes</taxon>
        <taxon>Polyporales</taxon>
        <taxon>Phaeolaceae</taxon>
        <taxon>Wolfiporia</taxon>
    </lineage>
</organism>